<dbReference type="Pfam" id="PF13559">
    <property type="entry name" value="DUF4129"/>
    <property type="match status" value="1"/>
</dbReference>
<dbReference type="Proteomes" id="UP000638648">
    <property type="component" value="Unassembled WGS sequence"/>
</dbReference>
<dbReference type="RefSeq" id="WP_192751718.1">
    <property type="nucleotide sequence ID" value="NZ_BAABJL010000040.1"/>
</dbReference>
<accession>A0A927MX35</accession>
<gene>
    <name evidence="3" type="ORF">HEB94_004685</name>
</gene>
<keyword evidence="1" id="KW-0472">Membrane</keyword>
<dbReference type="AlphaFoldDB" id="A0A927MX35"/>
<feature type="domain" description="Protein-glutamine gamma-glutamyltransferase-like C-terminal" evidence="2">
    <location>
        <begin position="129"/>
        <end position="198"/>
    </location>
</feature>
<evidence type="ECO:0000313" key="3">
    <source>
        <dbReference type="EMBL" id="MBE1607837.1"/>
    </source>
</evidence>
<keyword evidence="1" id="KW-0812">Transmembrane</keyword>
<dbReference type="InterPro" id="IPR025403">
    <property type="entry name" value="TgpA-like_C"/>
</dbReference>
<evidence type="ECO:0000256" key="1">
    <source>
        <dbReference type="SAM" id="Phobius"/>
    </source>
</evidence>
<evidence type="ECO:0000259" key="2">
    <source>
        <dbReference type="Pfam" id="PF13559"/>
    </source>
</evidence>
<keyword evidence="1" id="KW-1133">Transmembrane helix</keyword>
<reference evidence="3" key="1">
    <citation type="submission" date="2020-10" db="EMBL/GenBank/DDBJ databases">
        <title>Sequencing the genomes of 1000 actinobacteria strains.</title>
        <authorList>
            <person name="Klenk H.-P."/>
        </authorList>
    </citation>
    <scope>NUCLEOTIDE SEQUENCE</scope>
    <source>
        <strain evidence="3">DSM 45354</strain>
    </source>
</reference>
<proteinExistence type="predicted"/>
<comment type="caution">
    <text evidence="3">The sequence shown here is derived from an EMBL/GenBank/DDBJ whole genome shotgun (WGS) entry which is preliminary data.</text>
</comment>
<name>A0A927MX35_9ACTN</name>
<feature type="transmembrane region" description="Helical" evidence="1">
    <location>
        <begin position="60"/>
        <end position="79"/>
    </location>
</feature>
<dbReference type="EMBL" id="JADBEM010000001">
    <property type="protein sequence ID" value="MBE1607837.1"/>
    <property type="molecule type" value="Genomic_DNA"/>
</dbReference>
<protein>
    <recommendedName>
        <fullName evidence="2">Protein-glutamine gamma-glutamyltransferase-like C-terminal domain-containing protein</fullName>
    </recommendedName>
</protein>
<evidence type="ECO:0000313" key="4">
    <source>
        <dbReference type="Proteomes" id="UP000638648"/>
    </source>
</evidence>
<keyword evidence="4" id="KW-1185">Reference proteome</keyword>
<sequence>MSDTGPPIDVSGADAARAAREELTKGIYHRDEPGVVSRFLTWAQEHLVRLFGAIAALSPGGWWGLLALAAVIALAVVVVRRRVGALARARARGDRTVFAGLSRSAAQHRAAAEEAAARGDHETAVREGFRALGRTLEERTFLDERPGRTADEVAREGALVAPDAAAALRTAALVFDEVSYGGRVATAQTYALVRAADDAVRAIRRPVLAQGGIP</sequence>
<organism evidence="3 4">
    <name type="scientific">Actinopolymorpha pittospori</name>
    <dbReference type="NCBI Taxonomy" id="648752"/>
    <lineage>
        <taxon>Bacteria</taxon>
        <taxon>Bacillati</taxon>
        <taxon>Actinomycetota</taxon>
        <taxon>Actinomycetes</taxon>
        <taxon>Propionibacteriales</taxon>
        <taxon>Actinopolymorphaceae</taxon>
        <taxon>Actinopolymorpha</taxon>
    </lineage>
</organism>